<feature type="transmembrane region" description="Helical" evidence="1">
    <location>
        <begin position="17"/>
        <end position="38"/>
    </location>
</feature>
<feature type="transmembrane region" description="Helical" evidence="1">
    <location>
        <begin position="134"/>
        <end position="153"/>
    </location>
</feature>
<dbReference type="RefSeq" id="WP_200315170.1">
    <property type="nucleotide sequence ID" value="NZ_JAENJH010000001.1"/>
</dbReference>
<feature type="transmembrane region" description="Helical" evidence="1">
    <location>
        <begin position="66"/>
        <end position="90"/>
    </location>
</feature>
<sequence length="212" mass="21090">MVADVRAPERAGRDNRIALLLAAAACLLGLLLTGAVFLGTPGGQDLDQSLLHGPGRDAELVESATALLAVAGDPLVLAAVLAGVLLAGALGGRIRGAVAGVVLFACSIAGARVLKNLVQRPDLGIAGSSTHNSFPSGHVAAATAVVLAVLLVLPPRARWWAAVPGLVAVAAVGGATMIASWHRLSDVLGAVLLAGALGCLAFWSTGGARSRL</sequence>
<dbReference type="InterPro" id="IPR000326">
    <property type="entry name" value="PAP2/HPO"/>
</dbReference>
<evidence type="ECO:0000256" key="1">
    <source>
        <dbReference type="SAM" id="Phobius"/>
    </source>
</evidence>
<feature type="transmembrane region" description="Helical" evidence="1">
    <location>
        <begin position="160"/>
        <end position="181"/>
    </location>
</feature>
<dbReference type="InterPro" id="IPR036938">
    <property type="entry name" value="PAP2/HPO_sf"/>
</dbReference>
<keyword evidence="1" id="KW-0812">Transmembrane</keyword>
<reference evidence="3" key="1">
    <citation type="submission" date="2020-12" db="EMBL/GenBank/DDBJ databases">
        <title>Prauserella sp. ASG 168, a novel actinomycete isolated from cave rock.</title>
        <authorList>
            <person name="Suriyachadkun C."/>
        </authorList>
    </citation>
    <scope>NUCLEOTIDE SEQUENCE</scope>
    <source>
        <strain evidence="3">ASG 168</strain>
    </source>
</reference>
<dbReference type="Proteomes" id="UP000635245">
    <property type="component" value="Unassembled WGS sequence"/>
</dbReference>
<accession>A0A934QPB6</accession>
<comment type="caution">
    <text evidence="3">The sequence shown here is derived from an EMBL/GenBank/DDBJ whole genome shotgun (WGS) entry which is preliminary data.</text>
</comment>
<dbReference type="EMBL" id="JAENJH010000001">
    <property type="protein sequence ID" value="MBK1783677.1"/>
    <property type="molecule type" value="Genomic_DNA"/>
</dbReference>
<name>A0A934QPB6_9PSEU</name>
<keyword evidence="1" id="KW-0472">Membrane</keyword>
<protein>
    <submittedName>
        <fullName evidence="3">Phosphatase PAP2 family protein</fullName>
    </submittedName>
</protein>
<proteinExistence type="predicted"/>
<dbReference type="Gene3D" id="1.20.144.10">
    <property type="entry name" value="Phosphatidic acid phosphatase type 2/haloperoxidase"/>
    <property type="match status" value="1"/>
</dbReference>
<gene>
    <name evidence="3" type="ORF">JHE00_05000</name>
</gene>
<evidence type="ECO:0000259" key="2">
    <source>
        <dbReference type="SMART" id="SM00014"/>
    </source>
</evidence>
<evidence type="ECO:0000313" key="4">
    <source>
        <dbReference type="Proteomes" id="UP000635245"/>
    </source>
</evidence>
<dbReference type="SUPFAM" id="SSF48317">
    <property type="entry name" value="Acid phosphatase/Vanadium-dependent haloperoxidase"/>
    <property type="match status" value="1"/>
</dbReference>
<dbReference type="Pfam" id="PF01569">
    <property type="entry name" value="PAP2"/>
    <property type="match status" value="1"/>
</dbReference>
<dbReference type="AlphaFoldDB" id="A0A934QPB6"/>
<evidence type="ECO:0000313" key="3">
    <source>
        <dbReference type="EMBL" id="MBK1783677.1"/>
    </source>
</evidence>
<dbReference type="SMART" id="SM00014">
    <property type="entry name" value="acidPPc"/>
    <property type="match status" value="1"/>
</dbReference>
<feature type="domain" description="Phosphatidic acid phosphatase type 2/haloperoxidase" evidence="2">
    <location>
        <begin position="94"/>
        <end position="202"/>
    </location>
</feature>
<feature type="transmembrane region" description="Helical" evidence="1">
    <location>
        <begin position="187"/>
        <end position="206"/>
    </location>
</feature>
<keyword evidence="4" id="KW-1185">Reference proteome</keyword>
<organism evidence="3 4">
    <name type="scientific">Prauserella cavernicola</name>
    <dbReference type="NCBI Taxonomy" id="2800127"/>
    <lineage>
        <taxon>Bacteria</taxon>
        <taxon>Bacillati</taxon>
        <taxon>Actinomycetota</taxon>
        <taxon>Actinomycetes</taxon>
        <taxon>Pseudonocardiales</taxon>
        <taxon>Pseudonocardiaceae</taxon>
        <taxon>Prauserella</taxon>
    </lineage>
</organism>
<feature type="transmembrane region" description="Helical" evidence="1">
    <location>
        <begin position="97"/>
        <end position="114"/>
    </location>
</feature>
<keyword evidence="1" id="KW-1133">Transmembrane helix</keyword>